<dbReference type="EMBL" id="JADEYP010000047">
    <property type="protein sequence ID" value="MCA5006786.1"/>
    <property type="molecule type" value="Genomic_DNA"/>
</dbReference>
<name>A0ABS7Z9C9_9SPHI</name>
<feature type="region of interest" description="Disordered" evidence="1">
    <location>
        <begin position="26"/>
        <end position="46"/>
    </location>
</feature>
<evidence type="ECO:0000256" key="1">
    <source>
        <dbReference type="SAM" id="MobiDB-lite"/>
    </source>
</evidence>
<comment type="caution">
    <text evidence="2">The sequence shown here is derived from an EMBL/GenBank/DDBJ whole genome shotgun (WGS) entry which is preliminary data.</text>
</comment>
<organism evidence="2 3">
    <name type="scientific">Sphingobacterium bovistauri</name>
    <dbReference type="NCBI Taxonomy" id="2781959"/>
    <lineage>
        <taxon>Bacteria</taxon>
        <taxon>Pseudomonadati</taxon>
        <taxon>Bacteroidota</taxon>
        <taxon>Sphingobacteriia</taxon>
        <taxon>Sphingobacteriales</taxon>
        <taxon>Sphingobacteriaceae</taxon>
        <taxon>Sphingobacterium</taxon>
    </lineage>
</organism>
<reference evidence="2" key="1">
    <citation type="submission" date="2020-10" db="EMBL/GenBank/DDBJ databases">
        <authorList>
            <person name="Lu T."/>
            <person name="Wang Q."/>
            <person name="Han X."/>
        </authorList>
    </citation>
    <scope>NUCLEOTIDE SEQUENCE</scope>
    <source>
        <strain evidence="2">WQ 366</strain>
    </source>
</reference>
<accession>A0ABS7Z9C9</accession>
<gene>
    <name evidence="2" type="ORF">IPZ78_16725</name>
</gene>
<evidence type="ECO:0000313" key="2">
    <source>
        <dbReference type="EMBL" id="MCA5006786.1"/>
    </source>
</evidence>
<proteinExistence type="predicted"/>
<protein>
    <submittedName>
        <fullName evidence="2">FeoB-associated Cys-rich membrane protein</fullName>
    </submittedName>
</protein>
<keyword evidence="3" id="KW-1185">Reference proteome</keyword>
<dbReference type="Proteomes" id="UP001165302">
    <property type="component" value="Unassembled WGS sequence"/>
</dbReference>
<evidence type="ECO:0000313" key="3">
    <source>
        <dbReference type="Proteomes" id="UP001165302"/>
    </source>
</evidence>
<sequence length="46" mass="4977">MQYIIIAIIFAIAVISVIRKFIPSKSKKQNGCGSGCGCDMNKSTIK</sequence>
<dbReference type="Pfam" id="PF12669">
    <property type="entry name" value="FeoB_associated"/>
    <property type="match status" value="1"/>
</dbReference>